<reference evidence="1" key="1">
    <citation type="submission" date="2021-01" db="EMBL/GenBank/DDBJ databases">
        <title>Adiantum capillus-veneris genome.</title>
        <authorList>
            <person name="Fang Y."/>
            <person name="Liao Q."/>
        </authorList>
    </citation>
    <scope>NUCLEOTIDE SEQUENCE</scope>
    <source>
        <strain evidence="1">H3</strain>
        <tissue evidence="1">Leaf</tissue>
    </source>
</reference>
<protein>
    <submittedName>
        <fullName evidence="1">Uncharacterized protein</fullName>
    </submittedName>
</protein>
<dbReference type="OrthoDB" id="1938835at2759"/>
<organism evidence="1 2">
    <name type="scientific">Adiantum capillus-veneris</name>
    <name type="common">Maidenhair fern</name>
    <dbReference type="NCBI Taxonomy" id="13818"/>
    <lineage>
        <taxon>Eukaryota</taxon>
        <taxon>Viridiplantae</taxon>
        <taxon>Streptophyta</taxon>
        <taxon>Embryophyta</taxon>
        <taxon>Tracheophyta</taxon>
        <taxon>Polypodiopsida</taxon>
        <taxon>Polypodiidae</taxon>
        <taxon>Polypodiales</taxon>
        <taxon>Pteridineae</taxon>
        <taxon>Pteridaceae</taxon>
        <taxon>Vittarioideae</taxon>
        <taxon>Adiantum</taxon>
    </lineage>
</organism>
<evidence type="ECO:0000313" key="2">
    <source>
        <dbReference type="Proteomes" id="UP000886520"/>
    </source>
</evidence>
<dbReference type="AlphaFoldDB" id="A0A9D4U692"/>
<proteinExistence type="predicted"/>
<name>A0A9D4U692_ADICA</name>
<dbReference type="EMBL" id="JABFUD020000023">
    <property type="protein sequence ID" value="KAI5061036.1"/>
    <property type="molecule type" value="Genomic_DNA"/>
</dbReference>
<dbReference type="Proteomes" id="UP000886520">
    <property type="component" value="Chromosome 23"/>
</dbReference>
<sequence length="220" mass="24535">MERHARPQGRVMGAPLLSLFIDGEAAAGATRLLSLPDGNPRLSINIILILLINIISTTLSQTCHPRHPHKGDFRNVELLRLQLVEALAMLEAVFSTSCIITTSVTLQIIIAFHPVVVPLVALGHPIGLHGKAMWAILLLHHQILLRGHQISSFPERDICSQGPPLFSIPLDVRESHRHQMLVDLYFTEITVGPILYPRKVQEVFSVDKNQIVECPFRMLP</sequence>
<evidence type="ECO:0000313" key="1">
    <source>
        <dbReference type="EMBL" id="KAI5061036.1"/>
    </source>
</evidence>
<gene>
    <name evidence="1" type="ORF">GOP47_0023541</name>
</gene>
<comment type="caution">
    <text evidence="1">The sequence shown here is derived from an EMBL/GenBank/DDBJ whole genome shotgun (WGS) entry which is preliminary data.</text>
</comment>
<accession>A0A9D4U692</accession>
<keyword evidence="2" id="KW-1185">Reference proteome</keyword>